<feature type="compositionally biased region" description="Low complexity" evidence="1">
    <location>
        <begin position="217"/>
        <end position="228"/>
    </location>
</feature>
<feature type="compositionally biased region" description="Basic residues" evidence="1">
    <location>
        <begin position="586"/>
        <end position="595"/>
    </location>
</feature>
<feature type="region of interest" description="Disordered" evidence="1">
    <location>
        <begin position="519"/>
        <end position="600"/>
    </location>
</feature>
<feature type="region of interest" description="Disordered" evidence="1">
    <location>
        <begin position="387"/>
        <end position="428"/>
    </location>
</feature>
<feature type="region of interest" description="Disordered" evidence="1">
    <location>
        <begin position="55"/>
        <end position="271"/>
    </location>
</feature>
<reference evidence="2 3" key="1">
    <citation type="submission" date="2024-01" db="EMBL/GenBank/DDBJ databases">
        <authorList>
            <person name="Allen C."/>
            <person name="Tagirdzhanova G."/>
        </authorList>
    </citation>
    <scope>NUCLEOTIDE SEQUENCE [LARGE SCALE GENOMIC DNA]</scope>
</reference>
<feature type="compositionally biased region" description="Low complexity" evidence="1">
    <location>
        <begin position="246"/>
        <end position="271"/>
    </location>
</feature>
<comment type="caution">
    <text evidence="2">The sequence shown here is derived from an EMBL/GenBank/DDBJ whole genome shotgun (WGS) entry which is preliminary data.</text>
</comment>
<feature type="region of interest" description="Disordered" evidence="1">
    <location>
        <begin position="708"/>
        <end position="727"/>
    </location>
</feature>
<feature type="compositionally biased region" description="Low complexity" evidence="1">
    <location>
        <begin position="136"/>
        <end position="165"/>
    </location>
</feature>
<feature type="compositionally biased region" description="Pro residues" evidence="1">
    <location>
        <begin position="229"/>
        <end position="245"/>
    </location>
</feature>
<sequence length="727" mass="78190">MPWWSSSRRGEDCNWPSHMERRRDGSTKVKAKRPFLLYAGILEEELERKAYHLRGGRSGGSVVSSSSCSCSHNATSSSGSIASGDLTHRVHRLPLTPPPAVPMPPRKKAPAAVVTVDIPSESASTVSDVGGSDTESYGSSQSGDTKSSNGSSSSSGSSDSGSRRGSTFKSTANNDSYSYNSSVRTASLAPTVVTVSDDGGDDEDVDLSAFLPPSSPVPSTFLSASSPSSPLPVPRQPSPSPPSPFLRPRASPTSSDSGSASTVASTASSRLSAPASTRSVSIVDCKALKSSTDANYGVYGGYRTSCDRSYDGSFDTCNPTSPAFHAPEKPIALRRTLTRTQPLPRLHPIQTNLAPYDAAYSPYSSYVPSFVPSSVWSPSLSSHTRVRRANRAPRSPWAITRTPGTSGALKTPKTPRTPKAPKTPRLARAPRAVRMQTIRREKPRIIQAPRVSRTPRTPFSAGPVSDTAFRGQLASPAGSYVRTESLSRERIRQQRAALAARKAEATAAVMAAEAALDRATASVHSSRPESSSRTGSSVMSTRSSFRSASSRPVVVTHRARKSTDLGGLSRNRTEPIRSPLVETHRPAPRTPRRRSVTAGLREDPRVREDATWDDYFVGTTRRTGTAQRSSRTFEERPDFRKEAAPKRIFGGYYETEVRSTPRSSRPLDNVLAFLRPRENSGSKGRDADIVIPSPRSVVSMAPRVAAARRKATQQSELLDALPLDPSR</sequence>
<proteinExistence type="predicted"/>
<feature type="compositionally biased region" description="Low complexity" evidence="1">
    <location>
        <begin position="519"/>
        <end position="555"/>
    </location>
</feature>
<dbReference type="EMBL" id="CAWUHC010000071">
    <property type="protein sequence ID" value="CAK7228264.1"/>
    <property type="molecule type" value="Genomic_DNA"/>
</dbReference>
<evidence type="ECO:0000313" key="2">
    <source>
        <dbReference type="EMBL" id="CAK7228264.1"/>
    </source>
</evidence>
<keyword evidence="3" id="KW-1185">Reference proteome</keyword>
<feature type="compositionally biased region" description="Pro residues" evidence="1">
    <location>
        <begin position="95"/>
        <end position="104"/>
    </location>
</feature>
<evidence type="ECO:0000256" key="1">
    <source>
        <dbReference type="SAM" id="MobiDB-lite"/>
    </source>
</evidence>
<gene>
    <name evidence="2" type="ORF">SBRCBS47491_006848</name>
</gene>
<feature type="region of interest" description="Disordered" evidence="1">
    <location>
        <begin position="1"/>
        <end position="28"/>
    </location>
</feature>
<name>A0ABP0C8D3_9PEZI</name>
<feature type="compositionally biased region" description="Low complexity" evidence="1">
    <location>
        <begin position="60"/>
        <end position="80"/>
    </location>
</feature>
<feature type="compositionally biased region" description="Basic and acidic residues" evidence="1">
    <location>
        <begin position="8"/>
        <end position="27"/>
    </location>
</feature>
<protein>
    <submittedName>
        <fullName evidence="2">Uncharacterized protein</fullName>
    </submittedName>
</protein>
<accession>A0ABP0C8D3</accession>
<dbReference type="Proteomes" id="UP001642406">
    <property type="component" value="Unassembled WGS sequence"/>
</dbReference>
<organism evidence="2 3">
    <name type="scientific">Sporothrix bragantina</name>
    <dbReference type="NCBI Taxonomy" id="671064"/>
    <lineage>
        <taxon>Eukaryota</taxon>
        <taxon>Fungi</taxon>
        <taxon>Dikarya</taxon>
        <taxon>Ascomycota</taxon>
        <taxon>Pezizomycotina</taxon>
        <taxon>Sordariomycetes</taxon>
        <taxon>Sordariomycetidae</taxon>
        <taxon>Ophiostomatales</taxon>
        <taxon>Ophiostomataceae</taxon>
        <taxon>Sporothrix</taxon>
    </lineage>
</organism>
<evidence type="ECO:0000313" key="3">
    <source>
        <dbReference type="Proteomes" id="UP001642406"/>
    </source>
</evidence>
<feature type="compositionally biased region" description="Polar residues" evidence="1">
    <location>
        <begin position="167"/>
        <end position="185"/>
    </location>
</feature>